<feature type="transmembrane region" description="Helical" evidence="8">
    <location>
        <begin position="28"/>
        <end position="52"/>
    </location>
</feature>
<dbReference type="SUPFAM" id="SSF55874">
    <property type="entry name" value="ATPase domain of HSP90 chaperone/DNA topoisomerase II/histidine kinase"/>
    <property type="match status" value="1"/>
</dbReference>
<feature type="domain" description="PAS" evidence="10">
    <location>
        <begin position="556"/>
        <end position="626"/>
    </location>
</feature>
<evidence type="ECO:0000256" key="2">
    <source>
        <dbReference type="ARBA" id="ARBA00012438"/>
    </source>
</evidence>
<keyword evidence="8" id="KW-1133">Transmembrane helix</keyword>
<dbReference type="PROSITE" id="PS50112">
    <property type="entry name" value="PAS"/>
    <property type="match status" value="6"/>
</dbReference>
<keyword evidence="3" id="KW-0597">Phosphoprotein</keyword>
<dbReference type="InterPro" id="IPR036097">
    <property type="entry name" value="HisK_dim/P_sf"/>
</dbReference>
<feature type="domain" description="PAS" evidence="10">
    <location>
        <begin position="938"/>
        <end position="1008"/>
    </location>
</feature>
<dbReference type="Pfam" id="PF02518">
    <property type="entry name" value="HATPase_c"/>
    <property type="match status" value="1"/>
</dbReference>
<dbReference type="PANTHER" id="PTHR43304">
    <property type="entry name" value="PHYTOCHROME-LIKE PROTEIN CPH1"/>
    <property type="match status" value="1"/>
</dbReference>
<dbReference type="InterPro" id="IPR052162">
    <property type="entry name" value="Sensor_kinase/Photoreceptor"/>
</dbReference>
<dbReference type="Gene3D" id="2.10.70.100">
    <property type="match status" value="2"/>
</dbReference>
<dbReference type="InterPro" id="IPR001610">
    <property type="entry name" value="PAC"/>
</dbReference>
<comment type="catalytic activity">
    <reaction evidence="1">
        <text>ATP + protein L-histidine = ADP + protein N-phospho-L-histidine.</text>
        <dbReference type="EC" id="2.7.13.3"/>
    </reaction>
</comment>
<feature type="domain" description="PAS" evidence="10">
    <location>
        <begin position="682"/>
        <end position="754"/>
    </location>
</feature>
<dbReference type="EMBL" id="MRCB01000031">
    <property type="protein sequence ID" value="OKH20328.1"/>
    <property type="molecule type" value="Genomic_DNA"/>
</dbReference>
<feature type="domain" description="PAC" evidence="11">
    <location>
        <begin position="251"/>
        <end position="303"/>
    </location>
</feature>
<dbReference type="GO" id="GO:0000155">
    <property type="term" value="F:phosphorelay sensor kinase activity"/>
    <property type="evidence" value="ECO:0007669"/>
    <property type="project" value="InterPro"/>
</dbReference>
<evidence type="ECO:0000256" key="1">
    <source>
        <dbReference type="ARBA" id="ARBA00000085"/>
    </source>
</evidence>
<dbReference type="InterPro" id="IPR003594">
    <property type="entry name" value="HATPase_dom"/>
</dbReference>
<name>A0A1U7H9W1_9CYAN</name>
<dbReference type="SUPFAM" id="SSF55785">
    <property type="entry name" value="PYP-like sensor domain (PAS domain)"/>
    <property type="match status" value="7"/>
</dbReference>
<feature type="domain" description="PAC" evidence="11">
    <location>
        <begin position="885"/>
        <end position="937"/>
    </location>
</feature>
<feature type="domain" description="Histidine kinase" evidence="9">
    <location>
        <begin position="1104"/>
        <end position="1315"/>
    </location>
</feature>
<dbReference type="InterPro" id="IPR003661">
    <property type="entry name" value="HisK_dim/P_dom"/>
</dbReference>
<dbReference type="Pfam" id="PF00512">
    <property type="entry name" value="HisKA"/>
    <property type="match status" value="1"/>
</dbReference>
<dbReference type="PROSITE" id="PS50113">
    <property type="entry name" value="PAC"/>
    <property type="match status" value="7"/>
</dbReference>
<dbReference type="EC" id="2.7.13.3" evidence="2"/>
<dbReference type="InterPro" id="IPR035965">
    <property type="entry name" value="PAS-like_dom_sf"/>
</dbReference>
<dbReference type="Pfam" id="PF25487">
    <property type="entry name" value="ETR1_N"/>
    <property type="match status" value="1"/>
</dbReference>
<dbReference type="InterPro" id="IPR000014">
    <property type="entry name" value="PAS"/>
</dbReference>
<evidence type="ECO:0000256" key="6">
    <source>
        <dbReference type="ARBA" id="ARBA00023012"/>
    </source>
</evidence>
<sequence length="1316" mass="151715">MLELLQNFFSSRQFIPHGHCYLWKSELVWLHLLSDSLIALAYYSIPIMLVYFVRQRRDVPFKGIFWMFSAFITACGTTHMMEVWTLWHPTYWLSGSIKAITALVSLYTASELYPLIPQALSLPSPEQLEIANRALAEEIEERQQAEAEIRKLNAELEQRVSDRTAELEAVSLEAQNYAAQLVLAMDIAQMGAWNWDMKANKVELTVRGRQIFDYNDTEEVTYENWKERGHPNDIERVEALVQKALNDREDYKAQYRVIGSDGKVRWVDALGRFYYDTEGRPVRMVGVVSDISDRKLAEEALKKSEERYRVLAENIPPMVWIARPDGVVEYMNQRWFDYTGLQPHETLGWDWQQVLHPDDRLLTFQQWTTSLATGNPYEVQYRLRRYDGEYRWHIGRGIPIRDDRGVITYWFGTCTDIDDRMRAEAVVHEKMAILNAVNQATATLIFAKDRQGRVLMANPETLRLMGKSENEVLGRTDVDFQIDREQARQIMEHDRSVMETGQMQVFEEQVSLPEGMRTFLATKSPYRDERGNVIGTIGVATDITDRKRAERELQESERRYATLAQLSPVGIFRCDREGNCIYANERWLEIAGLSSEEARGTGWKGALHPDERERVINEWKQAVEESQPFYSEYRFQRPDGTISWVLGQALPETEADGQVISYVGTITDITEHKQIEDALRQSEEKRRLTLALTHIGSWDWNIEENILTWNENHFRLLGLRPGEIESSYQTWRDRVHPEDIERVEQALARAVVDRADFEAEYRIIYPNGTVRWLMSKGRGLYDEHRKPIRMLGVVFDISDRKQAEEALRESEDRFRRSILDAPLPIILHAEDGEVLFVNRIWTEITGYAPEDIPTIADWTRRAYGERSQEVKAIIDRLYSLDRSVREGEFTIRTRTGATRIWDFSSAPLGKLPDGRRLVISTALDVTGRKQTEEALRESEEQYRMTFDLAAVGVCHVALDGRWLRFNQKICEITGYSREELMGMTYQEIIHPDDLESDRNYVRQLVAGEIPNFLMEKRYIRKDGSTVWVNLAVSLAREAVSSDGGDRLGRPKYIIGVVEDISDRKQAELQLQQQASELSQLNAALTQTTSQLAKRNQELDRFVYVVSHDLKAPLRAIANLSQWIEEDLEGQLPEENQYQMELLRQRVYRMESLIDGLLQYSRVGRSEVTAETVNVGELLDEVLDSLAPPATFTISAPPQMPTIVAKRLLLTQVFANLIGNAIKHHHRPNGRIEIAATEKGDYYEFAITDDGPGIAPEYHERIFGIFQTLKANHSHESTGIGLSIVKKIIETEGGEIVLESELDKGATFRFTWPKSKS</sequence>
<dbReference type="Pfam" id="PF08447">
    <property type="entry name" value="PAS_3"/>
    <property type="match status" value="5"/>
</dbReference>
<organism evidence="12 13">
    <name type="scientific">Hydrococcus rivularis NIES-593</name>
    <dbReference type="NCBI Taxonomy" id="1921803"/>
    <lineage>
        <taxon>Bacteria</taxon>
        <taxon>Bacillati</taxon>
        <taxon>Cyanobacteriota</taxon>
        <taxon>Cyanophyceae</taxon>
        <taxon>Pleurocapsales</taxon>
        <taxon>Hydrococcaceae</taxon>
        <taxon>Hydrococcus</taxon>
    </lineage>
</organism>
<feature type="coiled-coil region" evidence="7">
    <location>
        <begin position="539"/>
        <end position="566"/>
    </location>
</feature>
<feature type="domain" description="PAS" evidence="10">
    <location>
        <begin position="430"/>
        <end position="501"/>
    </location>
</feature>
<dbReference type="Pfam" id="PF08448">
    <property type="entry name" value="PAS_4"/>
    <property type="match status" value="1"/>
</dbReference>
<gene>
    <name evidence="12" type="ORF">NIES593_19060</name>
</gene>
<dbReference type="OrthoDB" id="9808408at2"/>
<proteinExistence type="predicted"/>
<comment type="caution">
    <text evidence="12">The sequence shown here is derived from an EMBL/GenBank/DDBJ whole genome shotgun (WGS) entry which is preliminary data.</text>
</comment>
<keyword evidence="8" id="KW-0472">Membrane</keyword>
<feature type="domain" description="PAC" evidence="11">
    <location>
        <begin position="377"/>
        <end position="429"/>
    </location>
</feature>
<evidence type="ECO:0000259" key="10">
    <source>
        <dbReference type="PROSITE" id="PS50112"/>
    </source>
</evidence>
<keyword evidence="13" id="KW-1185">Reference proteome</keyword>
<dbReference type="SMART" id="SM00086">
    <property type="entry name" value="PAC"/>
    <property type="match status" value="7"/>
</dbReference>
<dbReference type="SMART" id="SM00387">
    <property type="entry name" value="HATPase_c"/>
    <property type="match status" value="1"/>
</dbReference>
<dbReference type="InterPro" id="IPR058544">
    <property type="entry name" value="ETR1_N"/>
</dbReference>
<keyword evidence="7" id="KW-0175">Coiled coil</keyword>
<dbReference type="PROSITE" id="PS50109">
    <property type="entry name" value="HIS_KIN"/>
    <property type="match status" value="1"/>
</dbReference>
<evidence type="ECO:0000313" key="12">
    <source>
        <dbReference type="EMBL" id="OKH20328.1"/>
    </source>
</evidence>
<feature type="domain" description="PAC" evidence="11">
    <location>
        <begin position="629"/>
        <end position="681"/>
    </location>
</feature>
<dbReference type="InterPro" id="IPR005467">
    <property type="entry name" value="His_kinase_dom"/>
</dbReference>
<evidence type="ECO:0000256" key="8">
    <source>
        <dbReference type="SAM" id="Phobius"/>
    </source>
</evidence>
<feature type="transmembrane region" description="Helical" evidence="8">
    <location>
        <begin position="64"/>
        <end position="87"/>
    </location>
</feature>
<feature type="domain" description="PAC" evidence="11">
    <location>
        <begin position="504"/>
        <end position="555"/>
    </location>
</feature>
<dbReference type="Gene3D" id="3.30.450.20">
    <property type="entry name" value="PAS domain"/>
    <property type="match status" value="7"/>
</dbReference>
<feature type="coiled-coil region" evidence="7">
    <location>
        <begin position="128"/>
        <end position="173"/>
    </location>
</feature>
<evidence type="ECO:0000256" key="4">
    <source>
        <dbReference type="ARBA" id="ARBA00022679"/>
    </source>
</evidence>
<dbReference type="Pfam" id="PF13426">
    <property type="entry name" value="PAS_9"/>
    <property type="match status" value="1"/>
</dbReference>
<dbReference type="RefSeq" id="WP_073601093.1">
    <property type="nucleotide sequence ID" value="NZ_MRCB01000031.1"/>
</dbReference>
<dbReference type="Proteomes" id="UP000186868">
    <property type="component" value="Unassembled WGS sequence"/>
</dbReference>
<keyword evidence="5" id="KW-0418">Kinase</keyword>
<dbReference type="SMART" id="SM00091">
    <property type="entry name" value="PAS"/>
    <property type="match status" value="7"/>
</dbReference>
<feature type="coiled-coil region" evidence="7">
    <location>
        <begin position="1063"/>
        <end position="1090"/>
    </location>
</feature>
<dbReference type="Gene3D" id="1.10.287.130">
    <property type="match status" value="1"/>
</dbReference>
<keyword evidence="4" id="KW-0808">Transferase</keyword>
<evidence type="ECO:0000259" key="9">
    <source>
        <dbReference type="PROSITE" id="PS50109"/>
    </source>
</evidence>
<evidence type="ECO:0000259" key="11">
    <source>
        <dbReference type="PROSITE" id="PS50113"/>
    </source>
</evidence>
<dbReference type="CDD" id="cd00130">
    <property type="entry name" value="PAS"/>
    <property type="match status" value="7"/>
</dbReference>
<evidence type="ECO:0000256" key="3">
    <source>
        <dbReference type="ARBA" id="ARBA00022553"/>
    </source>
</evidence>
<feature type="domain" description="PAC" evidence="11">
    <location>
        <begin position="757"/>
        <end position="809"/>
    </location>
</feature>
<dbReference type="PRINTS" id="PR00344">
    <property type="entry name" value="BCTRLSENSOR"/>
</dbReference>
<dbReference type="STRING" id="1921803.NIES593_19060"/>
<dbReference type="InterPro" id="IPR013655">
    <property type="entry name" value="PAS_fold_3"/>
</dbReference>
<evidence type="ECO:0000256" key="5">
    <source>
        <dbReference type="ARBA" id="ARBA00022777"/>
    </source>
</evidence>
<feature type="domain" description="PAS" evidence="10">
    <location>
        <begin position="304"/>
        <end position="360"/>
    </location>
</feature>
<reference evidence="12 13" key="1">
    <citation type="submission" date="2016-11" db="EMBL/GenBank/DDBJ databases">
        <title>Draft Genome Sequences of Nine Cyanobacterial Strains from Diverse Habitats.</title>
        <authorList>
            <person name="Zhu T."/>
            <person name="Hou S."/>
            <person name="Lu X."/>
            <person name="Hess W.R."/>
        </authorList>
    </citation>
    <scope>NUCLEOTIDE SEQUENCE [LARGE SCALE GENOMIC DNA]</scope>
    <source>
        <strain evidence="12 13">NIES-593</strain>
    </source>
</reference>
<protein>
    <recommendedName>
        <fullName evidence="2">histidine kinase</fullName>
        <ecNumber evidence="2">2.7.13.3</ecNumber>
    </recommendedName>
</protein>
<evidence type="ECO:0000313" key="13">
    <source>
        <dbReference type="Proteomes" id="UP000186868"/>
    </source>
</evidence>
<dbReference type="InterPro" id="IPR036890">
    <property type="entry name" value="HATPase_C_sf"/>
</dbReference>
<feature type="domain" description="PAC" evidence="11">
    <location>
        <begin position="1012"/>
        <end position="1072"/>
    </location>
</feature>
<feature type="domain" description="PAS" evidence="10">
    <location>
        <begin position="810"/>
        <end position="852"/>
    </location>
</feature>
<dbReference type="InterPro" id="IPR004358">
    <property type="entry name" value="Sig_transdc_His_kin-like_C"/>
</dbReference>
<dbReference type="NCBIfam" id="TIGR00229">
    <property type="entry name" value="sensory_box"/>
    <property type="match status" value="7"/>
</dbReference>
<dbReference type="InterPro" id="IPR000700">
    <property type="entry name" value="PAS-assoc_C"/>
</dbReference>
<dbReference type="SMART" id="SM00388">
    <property type="entry name" value="HisKA"/>
    <property type="match status" value="1"/>
</dbReference>
<accession>A0A1U7H9W1</accession>
<dbReference type="InterPro" id="IPR013656">
    <property type="entry name" value="PAS_4"/>
</dbReference>
<dbReference type="CDD" id="cd00082">
    <property type="entry name" value="HisKA"/>
    <property type="match status" value="1"/>
</dbReference>
<dbReference type="SUPFAM" id="SSF47384">
    <property type="entry name" value="Homodimeric domain of signal transducing histidine kinase"/>
    <property type="match status" value="1"/>
</dbReference>
<evidence type="ECO:0000256" key="7">
    <source>
        <dbReference type="SAM" id="Coils"/>
    </source>
</evidence>
<dbReference type="Gene3D" id="3.30.565.10">
    <property type="entry name" value="Histidine kinase-like ATPase, C-terminal domain"/>
    <property type="match status" value="1"/>
</dbReference>
<keyword evidence="6" id="KW-0902">Two-component regulatory system</keyword>
<dbReference type="FunFam" id="3.30.450.20:FF:000099">
    <property type="entry name" value="Sensory box sensor histidine kinase"/>
    <property type="match status" value="2"/>
</dbReference>
<keyword evidence="8" id="KW-0812">Transmembrane</keyword>
<dbReference type="PANTHER" id="PTHR43304:SF1">
    <property type="entry name" value="PAC DOMAIN-CONTAINING PROTEIN"/>
    <property type="match status" value="1"/>
</dbReference>